<keyword evidence="2" id="KW-0378">Hydrolase</keyword>
<evidence type="ECO:0000313" key="2">
    <source>
        <dbReference type="EMBL" id="KGO05517.1"/>
    </source>
</evidence>
<proteinExistence type="predicted"/>
<dbReference type="InterPro" id="IPR046336">
    <property type="entry name" value="Lon_prtase_N_sf"/>
</dbReference>
<evidence type="ECO:0000259" key="1">
    <source>
        <dbReference type="SMART" id="SM00464"/>
    </source>
</evidence>
<accession>A0A0A2GQN7</accession>
<dbReference type="SMART" id="SM00464">
    <property type="entry name" value="LON"/>
    <property type="match status" value="1"/>
</dbReference>
<keyword evidence="3" id="KW-1185">Reference proteome</keyword>
<dbReference type="EMBL" id="JSAQ01000001">
    <property type="protein sequence ID" value="KGO05517.1"/>
    <property type="molecule type" value="Genomic_DNA"/>
</dbReference>
<organism evidence="2 3">
    <name type="scientific">Dokdonia donghaensis DSW-1</name>
    <dbReference type="NCBI Taxonomy" id="1300343"/>
    <lineage>
        <taxon>Bacteria</taxon>
        <taxon>Pseudomonadati</taxon>
        <taxon>Bacteroidota</taxon>
        <taxon>Flavobacteriia</taxon>
        <taxon>Flavobacteriales</taxon>
        <taxon>Flavobacteriaceae</taxon>
        <taxon>Dokdonia</taxon>
    </lineage>
</organism>
<sequence>MTTAVLPMFPLEMVAYQGELLSLHIFEERYQQLLKDCEESNITFGIPTYINNTLSYGTEMQVMQVVKRYPSGAADIICKGLRVFKLVDFYSTLGERLYAGGEVVYVPFEHNASLDLKKEFVKLLTTFYDLLDVNTPEVAVQTISAFRFAQKMGLDIQQQYELLQIASENDCFYYLIAHLKAAIPTLKSVNRTKELIKLNGHFKNFDPLDFKDYKLE</sequence>
<dbReference type="GO" id="GO:0008233">
    <property type="term" value="F:peptidase activity"/>
    <property type="evidence" value="ECO:0007669"/>
    <property type="project" value="UniProtKB-KW"/>
</dbReference>
<dbReference type="OrthoDB" id="25394at2"/>
<dbReference type="RefSeq" id="WP_035324576.1">
    <property type="nucleotide sequence ID" value="NZ_CP015125.1"/>
</dbReference>
<comment type="caution">
    <text evidence="2">The sequence shown here is derived from an EMBL/GenBank/DDBJ whole genome shotgun (WGS) entry which is preliminary data.</text>
</comment>
<feature type="domain" description="Lon N-terminal" evidence="1">
    <location>
        <begin position="5"/>
        <end position="188"/>
    </location>
</feature>
<gene>
    <name evidence="2" type="ORF">NV36_00760</name>
</gene>
<dbReference type="InterPro" id="IPR015947">
    <property type="entry name" value="PUA-like_sf"/>
</dbReference>
<dbReference type="SUPFAM" id="SSF88697">
    <property type="entry name" value="PUA domain-like"/>
    <property type="match status" value="1"/>
</dbReference>
<dbReference type="KEGG" id="ddo:I597_2387"/>
<dbReference type="AlphaFoldDB" id="A0A0A2GQN7"/>
<dbReference type="InterPro" id="IPR003111">
    <property type="entry name" value="Lon_prtase_N"/>
</dbReference>
<protein>
    <submittedName>
        <fullName evidence="2">ATP-dependent protease</fullName>
    </submittedName>
</protein>
<evidence type="ECO:0000313" key="3">
    <source>
        <dbReference type="Proteomes" id="UP000030140"/>
    </source>
</evidence>
<reference evidence="2 3" key="1">
    <citation type="submission" date="2014-10" db="EMBL/GenBank/DDBJ databases">
        <title>Draft genome sequence of the proteorhodopsin-containing marine bacterium Dokdonia donghaensis.</title>
        <authorList>
            <person name="Gomez-Consarnau L."/>
            <person name="Gonzalez J.M."/>
            <person name="Riedel T."/>
            <person name="Jaenicke S."/>
            <person name="Wagner-Doebler I."/>
            <person name="Fuhrman J.A."/>
        </authorList>
    </citation>
    <scope>NUCLEOTIDE SEQUENCE [LARGE SCALE GENOMIC DNA]</scope>
    <source>
        <strain evidence="2 3">DSW-1</strain>
    </source>
</reference>
<dbReference type="Pfam" id="PF02190">
    <property type="entry name" value="LON_substr_bdg"/>
    <property type="match status" value="1"/>
</dbReference>
<dbReference type="PATRIC" id="fig|1300343.5.peg.2409"/>
<dbReference type="GO" id="GO:0006508">
    <property type="term" value="P:proteolysis"/>
    <property type="evidence" value="ECO:0007669"/>
    <property type="project" value="UniProtKB-KW"/>
</dbReference>
<keyword evidence="2" id="KW-0645">Protease</keyword>
<dbReference type="Proteomes" id="UP000030140">
    <property type="component" value="Unassembled WGS sequence"/>
</dbReference>
<dbReference type="Gene3D" id="2.30.130.40">
    <property type="entry name" value="LON domain-like"/>
    <property type="match status" value="1"/>
</dbReference>
<name>A0A0A2GQN7_9FLAO</name>